<feature type="compositionally biased region" description="Low complexity" evidence="1">
    <location>
        <begin position="81"/>
        <end position="94"/>
    </location>
</feature>
<organism evidence="2 3">
    <name type="scientific">Macrophomina phaseolina (strain MS6)</name>
    <name type="common">Charcoal rot fungus</name>
    <dbReference type="NCBI Taxonomy" id="1126212"/>
    <lineage>
        <taxon>Eukaryota</taxon>
        <taxon>Fungi</taxon>
        <taxon>Dikarya</taxon>
        <taxon>Ascomycota</taxon>
        <taxon>Pezizomycotina</taxon>
        <taxon>Dothideomycetes</taxon>
        <taxon>Dothideomycetes incertae sedis</taxon>
        <taxon>Botryosphaeriales</taxon>
        <taxon>Botryosphaeriaceae</taxon>
        <taxon>Macrophomina</taxon>
    </lineage>
</organism>
<name>K2RUK9_MACPH</name>
<reference evidence="2 3" key="1">
    <citation type="journal article" date="2012" name="BMC Genomics">
        <title>Tools to kill: Genome of one of the most destructive plant pathogenic fungi Macrophomina phaseolina.</title>
        <authorList>
            <person name="Islam M.S."/>
            <person name="Haque M.S."/>
            <person name="Islam M.M."/>
            <person name="Emdad E.M."/>
            <person name="Halim A."/>
            <person name="Hossen Q.M.M."/>
            <person name="Hossain M.Z."/>
            <person name="Ahmed B."/>
            <person name="Rahim S."/>
            <person name="Rahman M.S."/>
            <person name="Alam M.M."/>
            <person name="Hou S."/>
            <person name="Wan X."/>
            <person name="Saito J.A."/>
            <person name="Alam M."/>
        </authorList>
    </citation>
    <scope>NUCLEOTIDE SEQUENCE [LARGE SCALE GENOMIC DNA]</scope>
    <source>
        <strain evidence="2 3">MS6</strain>
    </source>
</reference>
<proteinExistence type="predicted"/>
<evidence type="ECO:0000313" key="3">
    <source>
        <dbReference type="Proteomes" id="UP000007129"/>
    </source>
</evidence>
<dbReference type="EMBL" id="AHHD01000207">
    <property type="protein sequence ID" value="EKG18468.1"/>
    <property type="molecule type" value="Genomic_DNA"/>
</dbReference>
<dbReference type="Proteomes" id="UP000007129">
    <property type="component" value="Unassembled WGS sequence"/>
</dbReference>
<protein>
    <submittedName>
        <fullName evidence="2">Uncharacterized protein</fullName>
    </submittedName>
</protein>
<dbReference type="InParanoid" id="K2RUK9"/>
<feature type="compositionally biased region" description="Polar residues" evidence="1">
    <location>
        <begin position="56"/>
        <end position="72"/>
    </location>
</feature>
<evidence type="ECO:0000256" key="1">
    <source>
        <dbReference type="SAM" id="MobiDB-lite"/>
    </source>
</evidence>
<gene>
    <name evidence="2" type="ORF">MPH_04270</name>
</gene>
<dbReference type="AlphaFoldDB" id="K2RUK9"/>
<sequence>MGDLGRKTNGYSKYTGKDERWSGQGRDSSYVVDPTQSSNVQPEPNNDPWPEEDSNSEVQSSYGTANQQNYGSSPADGRPRPYTSSPPYTYSSSSDVSPNEAKTHRSAQSGAEEEQYTPRGYAQARSASGGTDSSAHQKETATSAWTWSAAHNKYYYTTADHTGKTSKAVSILSNAH</sequence>
<feature type="compositionally biased region" description="Polar residues" evidence="1">
    <location>
        <begin position="125"/>
        <end position="134"/>
    </location>
</feature>
<evidence type="ECO:0000313" key="2">
    <source>
        <dbReference type="EMBL" id="EKG18468.1"/>
    </source>
</evidence>
<comment type="caution">
    <text evidence="2">The sequence shown here is derived from an EMBL/GenBank/DDBJ whole genome shotgun (WGS) entry which is preliminary data.</text>
</comment>
<dbReference type="VEuPathDB" id="FungiDB:MPH_04270"/>
<accession>K2RUK9</accession>
<feature type="region of interest" description="Disordered" evidence="1">
    <location>
        <begin position="1"/>
        <end position="143"/>
    </location>
</feature>
<dbReference type="HOGENOM" id="CLU_1525447_0_0_1"/>